<dbReference type="CDD" id="cd13399">
    <property type="entry name" value="Slt35-like"/>
    <property type="match status" value="1"/>
</dbReference>
<feature type="region of interest" description="Disordered" evidence="1">
    <location>
        <begin position="250"/>
        <end position="349"/>
    </location>
</feature>
<organism evidence="3 4">
    <name type="scientific">Streptomyces fragilis</name>
    <dbReference type="NCBI Taxonomy" id="67301"/>
    <lineage>
        <taxon>Bacteria</taxon>
        <taxon>Bacillati</taxon>
        <taxon>Actinomycetota</taxon>
        <taxon>Actinomycetes</taxon>
        <taxon>Kitasatosporales</taxon>
        <taxon>Streptomycetaceae</taxon>
        <taxon>Streptomyces</taxon>
    </lineage>
</organism>
<dbReference type="PANTHER" id="PTHR30163">
    <property type="entry name" value="MEMBRANE-BOUND LYTIC MUREIN TRANSGLYCOSYLASE B"/>
    <property type="match status" value="1"/>
</dbReference>
<proteinExistence type="predicted"/>
<dbReference type="InterPro" id="IPR043426">
    <property type="entry name" value="MltB-like"/>
</dbReference>
<name>A0ABV2YBD9_9ACTN</name>
<dbReference type="SUPFAM" id="SSF53955">
    <property type="entry name" value="Lysozyme-like"/>
    <property type="match status" value="1"/>
</dbReference>
<keyword evidence="4" id="KW-1185">Reference proteome</keyword>
<feature type="compositionally biased region" description="Gly residues" evidence="1">
    <location>
        <begin position="285"/>
        <end position="309"/>
    </location>
</feature>
<dbReference type="RefSeq" id="WP_108953927.1">
    <property type="nucleotide sequence ID" value="NZ_BEVZ01000003.1"/>
</dbReference>
<feature type="compositionally biased region" description="Pro residues" evidence="1">
    <location>
        <begin position="313"/>
        <end position="325"/>
    </location>
</feature>
<dbReference type="EMBL" id="JBEZUR010000002">
    <property type="protein sequence ID" value="MEU3553032.1"/>
    <property type="molecule type" value="Genomic_DNA"/>
</dbReference>
<evidence type="ECO:0000313" key="4">
    <source>
        <dbReference type="Proteomes" id="UP001550850"/>
    </source>
</evidence>
<feature type="compositionally biased region" description="Basic and acidic residues" evidence="1">
    <location>
        <begin position="330"/>
        <end position="341"/>
    </location>
</feature>
<gene>
    <name evidence="3" type="ORF">AB0E65_02155</name>
</gene>
<protein>
    <submittedName>
        <fullName evidence="3">Lytic transglycosylase domain-containing protein</fullName>
    </submittedName>
</protein>
<feature type="region of interest" description="Disordered" evidence="1">
    <location>
        <begin position="30"/>
        <end position="79"/>
    </location>
</feature>
<dbReference type="Pfam" id="PF13406">
    <property type="entry name" value="SLT_2"/>
    <property type="match status" value="1"/>
</dbReference>
<comment type="caution">
    <text evidence="3">The sequence shown here is derived from an EMBL/GenBank/DDBJ whole genome shotgun (WGS) entry which is preliminary data.</text>
</comment>
<evidence type="ECO:0000256" key="1">
    <source>
        <dbReference type="SAM" id="MobiDB-lite"/>
    </source>
</evidence>
<dbReference type="InterPro" id="IPR023346">
    <property type="entry name" value="Lysozyme-like_dom_sf"/>
</dbReference>
<sequence length="569" mass="58112">MAAHIGRHLRRGAATTAVAAVAVAALTASQAPGVAERPRSETGDSQPIPDAAAELPGDDSYYTDLPELKSPAAGGKNESSIPATVLDAYKKAEATLRQDKPGCNLPWQLLAAIGQVESGQAGGGRVDSAGTTLSTIKGPPLNGKGFAHISDTDNGAFDGDVKYDRAVGPMQFIPSTWAWAGKDGNEDGKKDPNNIYDAALAAGHYLCRYNWDLSDKADLERAILSYNNSRDYLNTVLRWMEAFRDGVQEIPDGTGSLPGHRNDDPLLVTPTSPSAPPFSKPGSGAHTGGKGGNGGNGGSSGSGTPGGGSTPPDTTPPPTTPPPAPGEETPTDRVHHLEHAGGDSLSTMAGTTFGEDVAARAETSAGVGVGKVRIRFTIVGDTDTVFTGGESVATVQTDNRGVATAPALVAGERTGAFTVRATVVGRDVTAVRWEASVTVRTADKIALVEGEPPVCAVGGQFDEALTFAATRDGAPAAKVGATVTLVKAADDLTENDKGPYFEDADGEAVRTLKLTTDADGVLELPTLFAGDTAGTYLLLVETPGGGKETVELTVEAAGDATAGEDAGTA</sequence>
<dbReference type="Gene3D" id="1.10.530.10">
    <property type="match status" value="1"/>
</dbReference>
<dbReference type="Proteomes" id="UP001550850">
    <property type="component" value="Unassembled WGS sequence"/>
</dbReference>
<evidence type="ECO:0000259" key="2">
    <source>
        <dbReference type="Pfam" id="PF13406"/>
    </source>
</evidence>
<dbReference type="PANTHER" id="PTHR30163:SF8">
    <property type="entry name" value="LYTIC MUREIN TRANSGLYCOSYLASE"/>
    <property type="match status" value="1"/>
</dbReference>
<feature type="domain" description="Transglycosylase SLT" evidence="2">
    <location>
        <begin position="166"/>
        <end position="213"/>
    </location>
</feature>
<dbReference type="InterPro" id="IPR031304">
    <property type="entry name" value="SLT_2"/>
</dbReference>
<reference evidence="3 4" key="1">
    <citation type="submission" date="2024-06" db="EMBL/GenBank/DDBJ databases">
        <title>The Natural Products Discovery Center: Release of the First 8490 Sequenced Strains for Exploring Actinobacteria Biosynthetic Diversity.</title>
        <authorList>
            <person name="Kalkreuter E."/>
            <person name="Kautsar S.A."/>
            <person name="Yang D."/>
            <person name="Bader C.D."/>
            <person name="Teijaro C.N."/>
            <person name="Fluegel L."/>
            <person name="Davis C.M."/>
            <person name="Simpson J.R."/>
            <person name="Lauterbach L."/>
            <person name="Steele A.D."/>
            <person name="Gui C."/>
            <person name="Meng S."/>
            <person name="Li G."/>
            <person name="Viehrig K."/>
            <person name="Ye F."/>
            <person name="Su P."/>
            <person name="Kiefer A.F."/>
            <person name="Nichols A."/>
            <person name="Cepeda A.J."/>
            <person name="Yan W."/>
            <person name="Fan B."/>
            <person name="Jiang Y."/>
            <person name="Adhikari A."/>
            <person name="Zheng C.-J."/>
            <person name="Schuster L."/>
            <person name="Cowan T.M."/>
            <person name="Smanski M.J."/>
            <person name="Chevrette M.G."/>
            <person name="De Carvalho L.P.S."/>
            <person name="Shen B."/>
        </authorList>
    </citation>
    <scope>NUCLEOTIDE SEQUENCE [LARGE SCALE GENOMIC DNA]</scope>
    <source>
        <strain evidence="3 4">NPDC038104</strain>
    </source>
</reference>
<accession>A0ABV2YBD9</accession>
<evidence type="ECO:0000313" key="3">
    <source>
        <dbReference type="EMBL" id="MEU3553032.1"/>
    </source>
</evidence>